<evidence type="ECO:0000313" key="2">
    <source>
        <dbReference type="EMBL" id="NIE46973.1"/>
    </source>
</evidence>
<accession>A0A6G5A9Q9</accession>
<organism evidence="2">
    <name type="scientific">Rhipicephalus microplus</name>
    <name type="common">Cattle tick</name>
    <name type="synonym">Boophilus microplus</name>
    <dbReference type="NCBI Taxonomy" id="6941"/>
    <lineage>
        <taxon>Eukaryota</taxon>
        <taxon>Metazoa</taxon>
        <taxon>Ecdysozoa</taxon>
        <taxon>Arthropoda</taxon>
        <taxon>Chelicerata</taxon>
        <taxon>Arachnida</taxon>
        <taxon>Acari</taxon>
        <taxon>Parasitiformes</taxon>
        <taxon>Ixodida</taxon>
        <taxon>Ixodoidea</taxon>
        <taxon>Ixodidae</taxon>
        <taxon>Rhipicephalinae</taxon>
        <taxon>Rhipicephalus</taxon>
        <taxon>Boophilus</taxon>
    </lineage>
</organism>
<dbReference type="PRINTS" id="PR01217">
    <property type="entry name" value="PRICHEXTENSN"/>
</dbReference>
<evidence type="ECO:0000256" key="1">
    <source>
        <dbReference type="SAM" id="MobiDB-lite"/>
    </source>
</evidence>
<sequence>MVEVAATPMPVAGPTDELVAILPPPSFDPPPPPPPPPLPLLHRRPSSCDVLQPPIPQTRVPAPETPPPPISQTRCPAPRCLTPRPSSSNSTRPRLPQYSPRLTSRPSPSPSSQPVFSVSPCKLWHSGDVAVSRSWGSSQPAKSRHKRGGTNNDEILARFRRFFTHVLR</sequence>
<name>A0A6G5A9Q9_RHIMP</name>
<dbReference type="AlphaFoldDB" id="A0A6G5A9Q9"/>
<reference evidence="2" key="1">
    <citation type="submission" date="2020-03" db="EMBL/GenBank/DDBJ databases">
        <title>A transcriptome and proteome of the tick Rhipicephalus microplus shaped by the genetic composition of its hosts and developmental stage.</title>
        <authorList>
            <person name="Garcia G.R."/>
            <person name="Ribeiro J.M.C."/>
            <person name="Maruyama S.R."/>
            <person name="Gardinasse L.G."/>
            <person name="Nelson K."/>
            <person name="Ferreira B.R."/>
            <person name="Andrade T.G."/>
            <person name="Santos I.K.F.M."/>
        </authorList>
    </citation>
    <scope>NUCLEOTIDE SEQUENCE</scope>
    <source>
        <strain evidence="2">NSGR</strain>
        <tissue evidence="2">Salivary glands</tissue>
    </source>
</reference>
<proteinExistence type="predicted"/>
<feature type="compositionally biased region" description="Pro residues" evidence="1">
    <location>
        <begin position="22"/>
        <end position="39"/>
    </location>
</feature>
<protein>
    <submittedName>
        <fullName evidence="2">Uncharacterized protein</fullName>
    </submittedName>
</protein>
<dbReference type="EMBL" id="GIKN01004700">
    <property type="protein sequence ID" value="NIE46973.1"/>
    <property type="molecule type" value="Transcribed_RNA"/>
</dbReference>
<feature type="region of interest" description="Disordered" evidence="1">
    <location>
        <begin position="1"/>
        <end position="116"/>
    </location>
</feature>
<feature type="compositionally biased region" description="Low complexity" evidence="1">
    <location>
        <begin position="81"/>
        <end position="116"/>
    </location>
</feature>
<feature type="region of interest" description="Disordered" evidence="1">
    <location>
        <begin position="132"/>
        <end position="152"/>
    </location>
</feature>